<dbReference type="SUPFAM" id="SSF144232">
    <property type="entry name" value="HIT/MYND zinc finger-like"/>
    <property type="match status" value="1"/>
</dbReference>
<sequence>MDPALRLSKLQKLPPVLRRRTLVAVQSSEADDYLAIARNIHFEPDQTRLNFLPAVYSALDPANMDRLRQLGTTDTLSIKHLLVRVLVSIKTVNFMVNLAAPSLLIPTGAFIEIWGRVWDWIVLIDELWEQLPVDGLWQSFGIEDTSVESDADFLFYRDAVLLLWKLNVAEVIDPRLWRLLERANGAYTVLGHGWPVLLRGKDRDTEVLLRLPDALLNVGKPVRALEGDSEPDDRQIAGGNELLASVGGTDRYWALLTEHLNWICSAPKASFDSIDLAMLQNVKEMASQGLFDRLSRGSAYDDRTMGPLACAFLAVLRRLTAEAHPSQTKLQSTIVGLISVYLMLLRRILDLHGSGAHLLAAVEDGMMELLLLCASRGGGAQHTTDVLRTILGSHLLVATLDVSVLGPLHQHMQGIDPQDAERKLGNSELIDLWRKLTRMVEERFTMLGSKQRLRACDNVECCRIAERGSFKQCSECRDTIYCSRKCQEDDWRTWHRLDCEDIKRTRRVVGLSRRQMSFLRAVVHNAYDNVATSVAVGQLLDIQEGTNTTDVAVLNGLLLRRCTFLNLSSGEPRVETRSAPGWVEAELGQQSPEDGIFAKMLTEVFYTQVQRAVASNGKVELHFVCLRKENASGSMWLPMLLRRETPQRMEGLLEILARGPAEPDALEAQVKEVFAVAGAEAY</sequence>
<proteinExistence type="predicted"/>
<dbReference type="AlphaFoldDB" id="A0A8H6SJ09"/>
<dbReference type="Proteomes" id="UP000613580">
    <property type="component" value="Unassembled WGS sequence"/>
</dbReference>
<evidence type="ECO:0000313" key="6">
    <source>
        <dbReference type="EMBL" id="KAF7299737.1"/>
    </source>
</evidence>
<evidence type="ECO:0000256" key="4">
    <source>
        <dbReference type="PROSITE-ProRule" id="PRU00134"/>
    </source>
</evidence>
<dbReference type="InterPro" id="IPR002893">
    <property type="entry name" value="Znf_MYND"/>
</dbReference>
<dbReference type="Pfam" id="PF01753">
    <property type="entry name" value="zf-MYND"/>
    <property type="match status" value="1"/>
</dbReference>
<dbReference type="GO" id="GO:0008270">
    <property type="term" value="F:zinc ion binding"/>
    <property type="evidence" value="ECO:0007669"/>
    <property type="project" value="UniProtKB-KW"/>
</dbReference>
<accession>A0A8H6SJ09</accession>
<dbReference type="PROSITE" id="PS50865">
    <property type="entry name" value="ZF_MYND_2"/>
    <property type="match status" value="1"/>
</dbReference>
<evidence type="ECO:0000256" key="1">
    <source>
        <dbReference type="ARBA" id="ARBA00022723"/>
    </source>
</evidence>
<evidence type="ECO:0000313" key="7">
    <source>
        <dbReference type="Proteomes" id="UP000613580"/>
    </source>
</evidence>
<keyword evidence="2 4" id="KW-0863">Zinc-finger</keyword>
<keyword evidence="1" id="KW-0479">Metal-binding</keyword>
<protein>
    <submittedName>
        <fullName evidence="6">MYND-type domain-containing protein</fullName>
    </submittedName>
</protein>
<feature type="domain" description="MYND-type" evidence="5">
    <location>
        <begin position="458"/>
        <end position="499"/>
    </location>
</feature>
<keyword evidence="3" id="KW-0862">Zinc</keyword>
<comment type="caution">
    <text evidence="6">The sequence shown here is derived from an EMBL/GenBank/DDBJ whole genome shotgun (WGS) entry which is preliminary data.</text>
</comment>
<keyword evidence="7" id="KW-1185">Reference proteome</keyword>
<evidence type="ECO:0000256" key="2">
    <source>
        <dbReference type="ARBA" id="ARBA00022771"/>
    </source>
</evidence>
<reference evidence="6" key="1">
    <citation type="submission" date="2020-05" db="EMBL/GenBank/DDBJ databases">
        <title>Mycena genomes resolve the evolution of fungal bioluminescence.</title>
        <authorList>
            <person name="Tsai I.J."/>
        </authorList>
    </citation>
    <scope>NUCLEOTIDE SEQUENCE</scope>
    <source>
        <strain evidence="6">110903Hualien_Pintung</strain>
    </source>
</reference>
<organism evidence="6 7">
    <name type="scientific">Mycena chlorophos</name>
    <name type="common">Agaric fungus</name>
    <name type="synonym">Agaricus chlorophos</name>
    <dbReference type="NCBI Taxonomy" id="658473"/>
    <lineage>
        <taxon>Eukaryota</taxon>
        <taxon>Fungi</taxon>
        <taxon>Dikarya</taxon>
        <taxon>Basidiomycota</taxon>
        <taxon>Agaricomycotina</taxon>
        <taxon>Agaricomycetes</taxon>
        <taxon>Agaricomycetidae</taxon>
        <taxon>Agaricales</taxon>
        <taxon>Marasmiineae</taxon>
        <taxon>Mycenaceae</taxon>
        <taxon>Mycena</taxon>
    </lineage>
</organism>
<dbReference type="OrthoDB" id="3064914at2759"/>
<evidence type="ECO:0000256" key="3">
    <source>
        <dbReference type="ARBA" id="ARBA00022833"/>
    </source>
</evidence>
<name>A0A8H6SJ09_MYCCL</name>
<dbReference type="EMBL" id="JACAZE010000014">
    <property type="protein sequence ID" value="KAF7299737.1"/>
    <property type="molecule type" value="Genomic_DNA"/>
</dbReference>
<gene>
    <name evidence="6" type="ORF">HMN09_00979500</name>
</gene>
<evidence type="ECO:0000259" key="5">
    <source>
        <dbReference type="PROSITE" id="PS50865"/>
    </source>
</evidence>
<dbReference type="Gene3D" id="6.10.140.2220">
    <property type="match status" value="1"/>
</dbReference>